<sequence length="173" mass="20415">MPACRAFFFFSIMETWSKKIAEQIKQALDGVKESDLRFFRVAEYLRMVKHVDDFSNECQQCKQFQTEVEREVSTIRQAVTETGKARRNYDRHIDQLARHMKKEHGFYPPYYYTYSYSFFYTLIAAVIGLLVSLLFPSIDRWFFIVPGIIVGLMAAQLIGHRKDSQIRSNNKML</sequence>
<evidence type="ECO:0000256" key="1">
    <source>
        <dbReference type="SAM" id="Phobius"/>
    </source>
</evidence>
<keyword evidence="1" id="KW-0812">Transmembrane</keyword>
<dbReference type="EMBL" id="LGIA01000197">
    <property type="protein sequence ID" value="KOH43172.1"/>
    <property type="molecule type" value="Genomic_DNA"/>
</dbReference>
<evidence type="ECO:0000313" key="3">
    <source>
        <dbReference type="Proteomes" id="UP000036958"/>
    </source>
</evidence>
<proteinExistence type="predicted"/>
<dbReference type="AlphaFoldDB" id="A0A0L8V4S1"/>
<accession>A0A0L8V4S1</accession>
<comment type="caution">
    <text evidence="2">The sequence shown here is derived from an EMBL/GenBank/DDBJ whole genome shotgun (WGS) entry which is preliminary data.</text>
</comment>
<keyword evidence="3" id="KW-1185">Reference proteome</keyword>
<protein>
    <submittedName>
        <fullName evidence="2">Uncharacterized protein</fullName>
    </submittedName>
</protein>
<keyword evidence="1" id="KW-0472">Membrane</keyword>
<dbReference type="Proteomes" id="UP000036958">
    <property type="component" value="Unassembled WGS sequence"/>
</dbReference>
<feature type="transmembrane region" description="Helical" evidence="1">
    <location>
        <begin position="110"/>
        <end position="135"/>
    </location>
</feature>
<dbReference type="STRING" id="1409788.NC99_39960"/>
<feature type="transmembrane region" description="Helical" evidence="1">
    <location>
        <begin position="141"/>
        <end position="159"/>
    </location>
</feature>
<name>A0A0L8V4S1_9BACT</name>
<organism evidence="2 3">
    <name type="scientific">Sunxiuqinia dokdonensis</name>
    <dbReference type="NCBI Taxonomy" id="1409788"/>
    <lineage>
        <taxon>Bacteria</taxon>
        <taxon>Pseudomonadati</taxon>
        <taxon>Bacteroidota</taxon>
        <taxon>Bacteroidia</taxon>
        <taxon>Marinilabiliales</taxon>
        <taxon>Prolixibacteraceae</taxon>
        <taxon>Sunxiuqinia</taxon>
    </lineage>
</organism>
<reference evidence="3" key="1">
    <citation type="submission" date="2015-07" db="EMBL/GenBank/DDBJ databases">
        <title>Genome sequencing of Sunxiuqinia dokdonensis strain SK.</title>
        <authorList>
            <person name="Ahn S."/>
            <person name="Kim B.-C."/>
        </authorList>
    </citation>
    <scope>NUCLEOTIDE SEQUENCE [LARGE SCALE GENOMIC DNA]</scope>
    <source>
        <strain evidence="3">SK</strain>
    </source>
</reference>
<keyword evidence="1" id="KW-1133">Transmembrane helix</keyword>
<evidence type="ECO:0000313" key="2">
    <source>
        <dbReference type="EMBL" id="KOH43172.1"/>
    </source>
</evidence>
<gene>
    <name evidence="2" type="ORF">NC99_39960</name>
</gene>